<proteinExistence type="predicted"/>
<protein>
    <submittedName>
        <fullName evidence="1">5-methylcytosine-specific restriction enzyme subunit McrC family protein</fullName>
    </submittedName>
</protein>
<name>U2S0C4_9BACL</name>
<accession>U2S0C4</accession>
<dbReference type="GO" id="GO:0009307">
    <property type="term" value="P:DNA restriction-modification system"/>
    <property type="evidence" value="ECO:0007669"/>
    <property type="project" value="InterPro"/>
</dbReference>
<dbReference type="eggNOG" id="COG4268">
    <property type="taxonomic scope" value="Bacteria"/>
</dbReference>
<dbReference type="HOGENOM" id="CLU_065564_0_0_9"/>
<dbReference type="Pfam" id="PF10117">
    <property type="entry name" value="McrBC"/>
    <property type="match status" value="1"/>
</dbReference>
<dbReference type="EMBL" id="AWVP01000036">
    <property type="protein sequence ID" value="ERK59223.1"/>
    <property type="molecule type" value="Genomic_DNA"/>
</dbReference>
<evidence type="ECO:0000313" key="2">
    <source>
        <dbReference type="Proteomes" id="UP000016637"/>
    </source>
</evidence>
<dbReference type="InterPro" id="IPR014407">
    <property type="entry name" value="McrC_bac"/>
</dbReference>
<dbReference type="NCBIfam" id="NF007277">
    <property type="entry name" value="PRK09736.1"/>
    <property type="match status" value="1"/>
</dbReference>
<dbReference type="PATRIC" id="fig|1321820.3.peg.585"/>
<reference evidence="1 2" key="1">
    <citation type="submission" date="2013-08" db="EMBL/GenBank/DDBJ databases">
        <authorList>
            <person name="Weinstock G."/>
            <person name="Sodergren E."/>
            <person name="Wylie T."/>
            <person name="Fulton L."/>
            <person name="Fulton R."/>
            <person name="Fronick C."/>
            <person name="O'Laughlin M."/>
            <person name="Godfrey J."/>
            <person name="Miner T."/>
            <person name="Herter B."/>
            <person name="Appelbaum E."/>
            <person name="Cordes M."/>
            <person name="Lek S."/>
            <person name="Wollam A."/>
            <person name="Pepin K.H."/>
            <person name="Palsikar V.B."/>
            <person name="Mitreva M."/>
            <person name="Wilson R.K."/>
        </authorList>
    </citation>
    <scope>NUCLEOTIDE SEQUENCE [LARGE SCALE GENOMIC DNA]</scope>
    <source>
        <strain evidence="1 2">ATCC 700627</strain>
    </source>
</reference>
<dbReference type="PIRSF" id="PIRSF003109">
    <property type="entry name" value="McrC"/>
    <property type="match status" value="1"/>
</dbReference>
<gene>
    <name evidence="1" type="ORF">HMPREF1983_00598</name>
</gene>
<organism evidence="1 2">
    <name type="scientific">Gemella bergeri ATCC 700627</name>
    <dbReference type="NCBI Taxonomy" id="1321820"/>
    <lineage>
        <taxon>Bacteria</taxon>
        <taxon>Bacillati</taxon>
        <taxon>Bacillota</taxon>
        <taxon>Bacilli</taxon>
        <taxon>Bacillales</taxon>
        <taxon>Gemellaceae</taxon>
        <taxon>Gemella</taxon>
    </lineage>
</organism>
<dbReference type="PANTHER" id="PTHR38733:SF1">
    <property type="entry name" value="TYPE IV METHYL-DIRECTED RESTRICTION ENZYME ECOKMCRBC"/>
    <property type="match status" value="1"/>
</dbReference>
<keyword evidence="2" id="KW-1185">Reference proteome</keyword>
<dbReference type="Proteomes" id="UP000016637">
    <property type="component" value="Unassembled WGS sequence"/>
</dbReference>
<dbReference type="RefSeq" id="WP_021753178.1">
    <property type="nucleotide sequence ID" value="NZ_KI271849.1"/>
</dbReference>
<comment type="caution">
    <text evidence="1">The sequence shown here is derived from an EMBL/GenBank/DDBJ whole genome shotgun (WGS) entry which is preliminary data.</text>
</comment>
<dbReference type="AlphaFoldDB" id="U2S0C4"/>
<dbReference type="InterPro" id="IPR019292">
    <property type="entry name" value="McrC"/>
</dbReference>
<dbReference type="PANTHER" id="PTHR38733">
    <property type="entry name" value="PROTEIN MCRC"/>
    <property type="match status" value="1"/>
</dbReference>
<evidence type="ECO:0000313" key="1">
    <source>
        <dbReference type="EMBL" id="ERK59223.1"/>
    </source>
</evidence>
<sequence>MKNKKVLIKNIYYMLSYAFQNINQKNYENIDFEEFEEMYDMLSAILAKGIGTELKQGLYREYVNKKENISVMRGKVNIQGTIKNQYNNKRILSCEFDELSENNIYNQILKSTIIILLKNKKIKEKYKKDLKKKILFFSNVETINISNIKWNAIKFQKYNQNYRMLINICRLIVEGLLFTTDKGEYKIATLIDEQRMSRLYEKFILEYYKKNFPELSVTSSQIPWIVDDGIRNMLPIMKTDIHIQKDNTVLIIDAKYYSQNTQIYYNKNTIHSNNIYQIFTYVKNCDYKFEKENHTVSGMLLYAKTEDDIQPNNTYNMHGNQISVRTLDLYQNFKGISKQLNNIIKNHFEI</sequence>